<protein>
    <submittedName>
        <fullName evidence="2">Uncharacterized protein</fullName>
    </submittedName>
</protein>
<gene>
    <name evidence="2" type="ORF">CEXT_319351</name>
</gene>
<name>A0AAV4R7S8_CAEEX</name>
<proteinExistence type="predicted"/>
<feature type="region of interest" description="Disordered" evidence="1">
    <location>
        <begin position="88"/>
        <end position="107"/>
    </location>
</feature>
<accession>A0AAV4R7S8</accession>
<keyword evidence="3" id="KW-1185">Reference proteome</keyword>
<evidence type="ECO:0000313" key="3">
    <source>
        <dbReference type="Proteomes" id="UP001054945"/>
    </source>
</evidence>
<evidence type="ECO:0000256" key="1">
    <source>
        <dbReference type="SAM" id="MobiDB-lite"/>
    </source>
</evidence>
<reference evidence="2 3" key="1">
    <citation type="submission" date="2021-06" db="EMBL/GenBank/DDBJ databases">
        <title>Caerostris extrusa draft genome.</title>
        <authorList>
            <person name="Kono N."/>
            <person name="Arakawa K."/>
        </authorList>
    </citation>
    <scope>NUCLEOTIDE SEQUENCE [LARGE SCALE GENOMIC DNA]</scope>
</reference>
<organism evidence="2 3">
    <name type="scientific">Caerostris extrusa</name>
    <name type="common">Bark spider</name>
    <name type="synonym">Caerostris bankana</name>
    <dbReference type="NCBI Taxonomy" id="172846"/>
    <lineage>
        <taxon>Eukaryota</taxon>
        <taxon>Metazoa</taxon>
        <taxon>Ecdysozoa</taxon>
        <taxon>Arthropoda</taxon>
        <taxon>Chelicerata</taxon>
        <taxon>Arachnida</taxon>
        <taxon>Araneae</taxon>
        <taxon>Araneomorphae</taxon>
        <taxon>Entelegynae</taxon>
        <taxon>Araneoidea</taxon>
        <taxon>Araneidae</taxon>
        <taxon>Caerostris</taxon>
    </lineage>
</organism>
<evidence type="ECO:0000313" key="2">
    <source>
        <dbReference type="EMBL" id="GIY17041.1"/>
    </source>
</evidence>
<dbReference type="AlphaFoldDB" id="A0AAV4R7S8"/>
<sequence length="154" mass="18288">MRNESSDWKRARTIPMTDGGRRETGFLQYVFFMKVGKKYKKKRTETTKKKKKKKKVADCPRMEKRNFFNSQNRIKNYPKWRGIKFNPSFPTTYPHPPPPSLTPYKQKRKVRIHSPTQSYTVWDMSIHSIPARTSFATCSILLKEELKNKEQVEG</sequence>
<comment type="caution">
    <text evidence="2">The sequence shown here is derived from an EMBL/GenBank/DDBJ whole genome shotgun (WGS) entry which is preliminary data.</text>
</comment>
<dbReference type="EMBL" id="BPLR01007454">
    <property type="protein sequence ID" value="GIY17041.1"/>
    <property type="molecule type" value="Genomic_DNA"/>
</dbReference>
<dbReference type="Proteomes" id="UP001054945">
    <property type="component" value="Unassembled WGS sequence"/>
</dbReference>